<keyword evidence="1" id="KW-0547">Nucleotide-binding</keyword>
<sequence>MAEVIDLCLSDDDAGASVPRVSKSTEGAIDLCSSSDDEAPPPAKRAKVEGAKVEGAKVEGAPLAPRVRDDDDDDEDCFAVAAPPARAAPPAAALGDDEDIVITSHSGALSDFPHSREHQRPVAVTIFERFDREKRRKIVTDMLALARRARARRARRGCSEEEAASALRARATTRAAVAVALAPAGGLAAVLAAVQQVYPEELAEPAGFSAARREPAAAAGAGGERGGWLCDEVGMGKTAVVVALALACPAAGARPGDAEWAAVRTALTWKRRPAEFLGSWRNRIPNPAYGRWLPPPRVATTLRLKTTLVLTNVSLVGQWEDEIKKFAPGLVVARFYGSDKLSPKKLADWRDVDVLVSTFTTKFKVPNVFGDLLVDSLRFHRIVVDEIHLTFQSADFRQLKADRKWAVTGTPMTTAVDHLSRSASFLGVHGQISGQMQAYRRAFETPGADCVLARKKQDAFDGLVAALKLRMIRHTKAMRLGGAVALALPDELAATVALDFSDRERAAYREDYDLGVHRRTRIKGGGATKFTVEMTLAKSRHACQRSKAKRAALLADLEARRGRARGCRAVIFTEYKDVHAELVRDLRQTFPSFRVFEFSGGTDANVRHRSIREFQADEGPPDRIFVITMRAGSVGITLTAADVVYLLGPCVDPADEVQAAGRIHRLGQSSDVLIKKFVVNGTASKVVRKGERGT</sequence>
<evidence type="ECO:0000256" key="3">
    <source>
        <dbReference type="ARBA" id="ARBA00022840"/>
    </source>
</evidence>
<dbReference type="Pfam" id="PF00271">
    <property type="entry name" value="Helicase_C"/>
    <property type="match status" value="1"/>
</dbReference>
<dbReference type="InterPro" id="IPR038718">
    <property type="entry name" value="SNF2-like_sf"/>
</dbReference>
<dbReference type="PANTHER" id="PTHR45626">
    <property type="entry name" value="TRANSCRIPTION TERMINATION FACTOR 2-RELATED"/>
    <property type="match status" value="1"/>
</dbReference>
<comment type="caution">
    <text evidence="6">The sequence shown here is derived from an EMBL/GenBank/DDBJ whole genome shotgun (WGS) entry which is preliminary data.</text>
</comment>
<feature type="region of interest" description="Disordered" evidence="4">
    <location>
        <begin position="15"/>
        <end position="73"/>
    </location>
</feature>
<gene>
    <name evidence="6" type="ORF">SO694_00037210</name>
</gene>
<reference evidence="6 7" key="1">
    <citation type="submission" date="2024-03" db="EMBL/GenBank/DDBJ databases">
        <title>Aureococcus anophagefferens CCMP1851 and Kratosvirus quantuckense: Draft genome of a second virus-susceptible host strain in the model system.</title>
        <authorList>
            <person name="Chase E."/>
            <person name="Truchon A.R."/>
            <person name="Schepens W."/>
            <person name="Wilhelm S.W."/>
        </authorList>
    </citation>
    <scope>NUCLEOTIDE SEQUENCE [LARGE SCALE GENOMIC DNA]</scope>
    <source>
        <strain evidence="6 7">CCMP1851</strain>
    </source>
</reference>
<dbReference type="InterPro" id="IPR000330">
    <property type="entry name" value="SNF2_N"/>
</dbReference>
<name>A0ABR1FL54_AURAN</name>
<dbReference type="Gene3D" id="3.40.50.10810">
    <property type="entry name" value="Tandem AAA-ATPase domain"/>
    <property type="match status" value="1"/>
</dbReference>
<feature type="compositionally biased region" description="Basic and acidic residues" evidence="4">
    <location>
        <begin position="46"/>
        <end position="57"/>
    </location>
</feature>
<dbReference type="SMART" id="SM00490">
    <property type="entry name" value="HELICc"/>
    <property type="match status" value="1"/>
</dbReference>
<keyword evidence="7" id="KW-1185">Reference proteome</keyword>
<keyword evidence="3" id="KW-0067">ATP-binding</keyword>
<dbReference type="InterPro" id="IPR014001">
    <property type="entry name" value="Helicase_ATP-bd"/>
</dbReference>
<dbReference type="Pfam" id="PF00176">
    <property type="entry name" value="SNF2-rel_dom"/>
    <property type="match status" value="1"/>
</dbReference>
<dbReference type="Gene3D" id="3.40.50.300">
    <property type="entry name" value="P-loop containing nucleotide triphosphate hydrolases"/>
    <property type="match status" value="1"/>
</dbReference>
<dbReference type="EMBL" id="JBBJCI010000366">
    <property type="protein sequence ID" value="KAK7232818.1"/>
    <property type="molecule type" value="Genomic_DNA"/>
</dbReference>
<evidence type="ECO:0000313" key="6">
    <source>
        <dbReference type="EMBL" id="KAK7232818.1"/>
    </source>
</evidence>
<feature type="domain" description="Helicase C-terminal" evidence="5">
    <location>
        <begin position="549"/>
        <end position="694"/>
    </location>
</feature>
<evidence type="ECO:0000256" key="2">
    <source>
        <dbReference type="ARBA" id="ARBA00022801"/>
    </source>
</evidence>
<evidence type="ECO:0000256" key="4">
    <source>
        <dbReference type="SAM" id="MobiDB-lite"/>
    </source>
</evidence>
<proteinExistence type="predicted"/>
<dbReference type="SUPFAM" id="SSF52540">
    <property type="entry name" value="P-loop containing nucleoside triphosphate hydrolases"/>
    <property type="match status" value="2"/>
</dbReference>
<keyword evidence="2" id="KW-0378">Hydrolase</keyword>
<evidence type="ECO:0000313" key="7">
    <source>
        <dbReference type="Proteomes" id="UP001363151"/>
    </source>
</evidence>
<keyword evidence="6" id="KW-0347">Helicase</keyword>
<dbReference type="SMART" id="SM00487">
    <property type="entry name" value="DEXDc"/>
    <property type="match status" value="1"/>
</dbReference>
<accession>A0ABR1FL54</accession>
<evidence type="ECO:0000259" key="5">
    <source>
        <dbReference type="PROSITE" id="PS51194"/>
    </source>
</evidence>
<dbReference type="PROSITE" id="PS51194">
    <property type="entry name" value="HELICASE_CTER"/>
    <property type="match status" value="1"/>
</dbReference>
<dbReference type="CDD" id="cd18793">
    <property type="entry name" value="SF2_C_SNF"/>
    <property type="match status" value="1"/>
</dbReference>
<dbReference type="GO" id="GO:0004386">
    <property type="term" value="F:helicase activity"/>
    <property type="evidence" value="ECO:0007669"/>
    <property type="project" value="UniProtKB-KW"/>
</dbReference>
<organism evidence="6 7">
    <name type="scientific">Aureococcus anophagefferens</name>
    <name type="common">Harmful bloom alga</name>
    <dbReference type="NCBI Taxonomy" id="44056"/>
    <lineage>
        <taxon>Eukaryota</taxon>
        <taxon>Sar</taxon>
        <taxon>Stramenopiles</taxon>
        <taxon>Ochrophyta</taxon>
        <taxon>Pelagophyceae</taxon>
        <taxon>Pelagomonadales</taxon>
        <taxon>Pelagomonadaceae</taxon>
        <taxon>Aureococcus</taxon>
    </lineage>
</organism>
<dbReference type="InterPro" id="IPR001650">
    <property type="entry name" value="Helicase_C-like"/>
</dbReference>
<dbReference type="PANTHER" id="PTHR45626:SF38">
    <property type="entry name" value="DEAD-BOX PROTEIN"/>
    <property type="match status" value="1"/>
</dbReference>
<dbReference type="InterPro" id="IPR050628">
    <property type="entry name" value="SNF2_RAD54_helicase_TF"/>
</dbReference>
<dbReference type="InterPro" id="IPR027417">
    <property type="entry name" value="P-loop_NTPase"/>
</dbReference>
<dbReference type="Proteomes" id="UP001363151">
    <property type="component" value="Unassembled WGS sequence"/>
</dbReference>
<dbReference type="InterPro" id="IPR049730">
    <property type="entry name" value="SNF2/RAD54-like_C"/>
</dbReference>
<protein>
    <submittedName>
        <fullName evidence="6">Helicase</fullName>
    </submittedName>
</protein>
<evidence type="ECO:0000256" key="1">
    <source>
        <dbReference type="ARBA" id="ARBA00022741"/>
    </source>
</evidence>